<gene>
    <name evidence="2" type="ORF">BCR37DRAFT_395294</name>
</gene>
<name>A0A1Y2EXR1_PROLT</name>
<dbReference type="EMBL" id="MCFI01000023">
    <property type="protein sequence ID" value="ORY76360.1"/>
    <property type="molecule type" value="Genomic_DNA"/>
</dbReference>
<proteinExistence type="predicted"/>
<dbReference type="GeneID" id="63788205"/>
<feature type="compositionally biased region" description="Polar residues" evidence="1">
    <location>
        <begin position="79"/>
        <end position="95"/>
    </location>
</feature>
<organism evidence="2 3">
    <name type="scientific">Protomyces lactucae-debilis</name>
    <dbReference type="NCBI Taxonomy" id="2754530"/>
    <lineage>
        <taxon>Eukaryota</taxon>
        <taxon>Fungi</taxon>
        <taxon>Dikarya</taxon>
        <taxon>Ascomycota</taxon>
        <taxon>Taphrinomycotina</taxon>
        <taxon>Taphrinomycetes</taxon>
        <taxon>Taphrinales</taxon>
        <taxon>Protomycetaceae</taxon>
        <taxon>Protomyces</taxon>
    </lineage>
</organism>
<dbReference type="AlphaFoldDB" id="A0A1Y2EXR1"/>
<reference evidence="2 3" key="1">
    <citation type="submission" date="2016-07" db="EMBL/GenBank/DDBJ databases">
        <title>Pervasive Adenine N6-methylation of Active Genes in Fungi.</title>
        <authorList>
            <consortium name="DOE Joint Genome Institute"/>
            <person name="Mondo S.J."/>
            <person name="Dannebaum R.O."/>
            <person name="Kuo R.C."/>
            <person name="Labutti K."/>
            <person name="Haridas S."/>
            <person name="Kuo A."/>
            <person name="Salamov A."/>
            <person name="Ahrendt S.R."/>
            <person name="Lipzen A."/>
            <person name="Sullivan W."/>
            <person name="Andreopoulos W.B."/>
            <person name="Clum A."/>
            <person name="Lindquist E."/>
            <person name="Daum C."/>
            <person name="Ramamoorthy G.K."/>
            <person name="Gryganskyi A."/>
            <person name="Culley D."/>
            <person name="Magnuson J.K."/>
            <person name="James T.Y."/>
            <person name="O'Malley M.A."/>
            <person name="Stajich J.E."/>
            <person name="Spatafora J.W."/>
            <person name="Visel A."/>
            <person name="Grigoriev I.V."/>
        </authorList>
    </citation>
    <scope>NUCLEOTIDE SEQUENCE [LARGE SCALE GENOMIC DNA]</scope>
    <source>
        <strain evidence="2 3">12-1054</strain>
    </source>
</reference>
<sequence>MTSQATPHHTYALRSVTTLPDLATDEHRQPRRKTSMWNLFKRRGPVEDQQQPLPSPRDAFRSGSGSSGRASPSPSLASTIQTPSSQASLQNTASHQPGDLFNEIPRMSGEVRPARVLRSTKSHYNLRTNRSVFALESWEAAEFETSSHVSWVTSTGRRQIGLCD</sequence>
<evidence type="ECO:0000256" key="1">
    <source>
        <dbReference type="SAM" id="MobiDB-lite"/>
    </source>
</evidence>
<comment type="caution">
    <text evidence="2">The sequence shown here is derived from an EMBL/GenBank/DDBJ whole genome shotgun (WGS) entry which is preliminary data.</text>
</comment>
<keyword evidence="3" id="KW-1185">Reference proteome</keyword>
<evidence type="ECO:0000313" key="2">
    <source>
        <dbReference type="EMBL" id="ORY76360.1"/>
    </source>
</evidence>
<feature type="compositionally biased region" description="Low complexity" evidence="1">
    <location>
        <begin position="61"/>
        <end position="78"/>
    </location>
</feature>
<accession>A0A1Y2EXR1</accession>
<dbReference type="Proteomes" id="UP000193685">
    <property type="component" value="Unassembled WGS sequence"/>
</dbReference>
<evidence type="ECO:0000313" key="3">
    <source>
        <dbReference type="Proteomes" id="UP000193685"/>
    </source>
</evidence>
<dbReference type="RefSeq" id="XP_040722623.1">
    <property type="nucleotide sequence ID" value="XM_040871606.1"/>
</dbReference>
<feature type="region of interest" description="Disordered" evidence="1">
    <location>
        <begin position="1"/>
        <end position="107"/>
    </location>
</feature>
<protein>
    <submittedName>
        <fullName evidence="2">Uncharacterized protein</fullName>
    </submittedName>
</protein>